<dbReference type="FunFam" id="2.130.10.10:FF:000258">
    <property type="entry name" value="WD repeat-containing protein 92"/>
    <property type="match status" value="1"/>
</dbReference>
<dbReference type="InterPro" id="IPR015943">
    <property type="entry name" value="WD40/YVTN_repeat-like_dom_sf"/>
</dbReference>
<feature type="repeat" description="WD" evidence="9">
    <location>
        <begin position="133"/>
        <end position="146"/>
    </location>
</feature>
<evidence type="ECO:0000256" key="1">
    <source>
        <dbReference type="ARBA" id="ARBA00004496"/>
    </source>
</evidence>
<name>A0A9P0HEF9_NEZVI</name>
<comment type="subcellular location">
    <subcellularLocation>
        <location evidence="1">Cytoplasm</location>
    </subcellularLocation>
</comment>
<protein>
    <recommendedName>
        <fullName evidence="7">Dynein axonemal assembly factor 10</fullName>
    </recommendedName>
    <alternativeName>
        <fullName evidence="8">WD repeat-containing protein 92</fullName>
    </alternativeName>
</protein>
<evidence type="ECO:0000256" key="8">
    <source>
        <dbReference type="ARBA" id="ARBA00041547"/>
    </source>
</evidence>
<dbReference type="PANTHER" id="PTHR10971">
    <property type="entry name" value="MRNA EXPORT FACTOR AND BUB3"/>
    <property type="match status" value="1"/>
</dbReference>
<keyword evidence="3 9" id="KW-0853">WD repeat</keyword>
<dbReference type="InterPro" id="IPR036322">
    <property type="entry name" value="WD40_repeat_dom_sf"/>
</dbReference>
<dbReference type="OrthoDB" id="10248252at2759"/>
<dbReference type="Pfam" id="PF00400">
    <property type="entry name" value="WD40"/>
    <property type="match status" value="2"/>
</dbReference>
<dbReference type="GO" id="GO:0006915">
    <property type="term" value="P:apoptotic process"/>
    <property type="evidence" value="ECO:0007669"/>
    <property type="project" value="UniProtKB-KW"/>
</dbReference>
<dbReference type="Proteomes" id="UP001152798">
    <property type="component" value="Chromosome 4"/>
</dbReference>
<accession>A0A9P0HEF9</accession>
<dbReference type="EMBL" id="OV725080">
    <property type="protein sequence ID" value="CAH1400146.1"/>
    <property type="molecule type" value="Genomic_DNA"/>
</dbReference>
<evidence type="ECO:0000256" key="4">
    <source>
        <dbReference type="ARBA" id="ARBA00022703"/>
    </source>
</evidence>
<keyword evidence="2" id="KW-0963">Cytoplasm</keyword>
<evidence type="ECO:0000256" key="3">
    <source>
        <dbReference type="ARBA" id="ARBA00022574"/>
    </source>
</evidence>
<evidence type="ECO:0000313" key="10">
    <source>
        <dbReference type="EMBL" id="CAH1400146.1"/>
    </source>
</evidence>
<comment type="function">
    <text evidence="6">Key assembly factor specifically required for the stability of axonemal dynein heavy chains in cytoplasm.</text>
</comment>
<dbReference type="Gene3D" id="2.130.10.10">
    <property type="entry name" value="YVTN repeat-like/Quinoprotein amine dehydrogenase"/>
    <property type="match status" value="1"/>
</dbReference>
<dbReference type="SMART" id="SM00320">
    <property type="entry name" value="WD40"/>
    <property type="match status" value="4"/>
</dbReference>
<evidence type="ECO:0000256" key="5">
    <source>
        <dbReference type="ARBA" id="ARBA00022737"/>
    </source>
</evidence>
<dbReference type="SUPFAM" id="SSF50978">
    <property type="entry name" value="WD40 repeat-like"/>
    <property type="match status" value="1"/>
</dbReference>
<evidence type="ECO:0000256" key="9">
    <source>
        <dbReference type="PROSITE-ProRule" id="PRU00221"/>
    </source>
</evidence>
<organism evidence="10 11">
    <name type="scientific">Nezara viridula</name>
    <name type="common">Southern green stink bug</name>
    <name type="synonym">Cimex viridulus</name>
    <dbReference type="NCBI Taxonomy" id="85310"/>
    <lineage>
        <taxon>Eukaryota</taxon>
        <taxon>Metazoa</taxon>
        <taxon>Ecdysozoa</taxon>
        <taxon>Arthropoda</taxon>
        <taxon>Hexapoda</taxon>
        <taxon>Insecta</taxon>
        <taxon>Pterygota</taxon>
        <taxon>Neoptera</taxon>
        <taxon>Paraneoptera</taxon>
        <taxon>Hemiptera</taxon>
        <taxon>Heteroptera</taxon>
        <taxon>Panheteroptera</taxon>
        <taxon>Pentatomomorpha</taxon>
        <taxon>Pentatomoidea</taxon>
        <taxon>Pentatomidae</taxon>
        <taxon>Pentatominae</taxon>
        <taxon>Nezara</taxon>
    </lineage>
</organism>
<evidence type="ECO:0000256" key="6">
    <source>
        <dbReference type="ARBA" id="ARBA00037430"/>
    </source>
</evidence>
<dbReference type="GO" id="GO:0005737">
    <property type="term" value="C:cytoplasm"/>
    <property type="evidence" value="ECO:0007669"/>
    <property type="project" value="UniProtKB-SubCell"/>
</dbReference>
<evidence type="ECO:0000313" key="11">
    <source>
        <dbReference type="Proteomes" id="UP001152798"/>
    </source>
</evidence>
<evidence type="ECO:0000256" key="2">
    <source>
        <dbReference type="ARBA" id="ARBA00022490"/>
    </source>
</evidence>
<keyword evidence="4" id="KW-0053">Apoptosis</keyword>
<keyword evidence="11" id="KW-1185">Reference proteome</keyword>
<dbReference type="AlphaFoldDB" id="A0A9P0HEF9"/>
<reference evidence="10" key="1">
    <citation type="submission" date="2022-01" db="EMBL/GenBank/DDBJ databases">
        <authorList>
            <person name="King R."/>
        </authorList>
    </citation>
    <scope>NUCLEOTIDE SEQUENCE</scope>
</reference>
<keyword evidence="5" id="KW-0677">Repeat</keyword>
<sequence>MENKLEKPQIIALAEKPVTYNLFDGKWIPCSAKYIVMGCKPDNRGIVQIYELTSGESSLIFETVKDLPIKCCTFGASSLKQRHLATGGFTGKLEIWDIEHMKDPLYSVDAHKEIINSIDGFGGQTVGCGAPEIVTGGRDGFVRVWDPRQKDKPVVAMEPTDINQKRDCWTVTFGNSYNNEERVVCAGYDNGDIKMFDLKNMSVRWETNIKNGVCCIEFDRKEIEMNKLVATTLEAKFYVWDLRTHHASRGFTSLKEKAHKSTVWAVRHLPQNRDLFMTCGGNGSLCLWQYNYPDKRWREDAEGKEVGVVGTLSLLQNVTLATQPISSFHWCPDKLGLAVATSFDQTHRVIIVTKLNLY</sequence>
<gene>
    <name evidence="10" type="ORF">NEZAVI_LOCUS9446</name>
</gene>
<proteinExistence type="predicted"/>
<evidence type="ECO:0000256" key="7">
    <source>
        <dbReference type="ARBA" id="ARBA00039643"/>
    </source>
</evidence>
<dbReference type="InterPro" id="IPR001680">
    <property type="entry name" value="WD40_rpt"/>
</dbReference>
<dbReference type="PROSITE" id="PS50082">
    <property type="entry name" value="WD_REPEATS_2"/>
    <property type="match status" value="1"/>
</dbReference>